<feature type="compositionally biased region" description="Basic and acidic residues" evidence="1">
    <location>
        <begin position="1"/>
        <end position="19"/>
    </location>
</feature>
<dbReference type="EMBL" id="CP017902">
    <property type="protein sequence ID" value="ARP18255.1"/>
    <property type="molecule type" value="Genomic_DNA"/>
</dbReference>
<proteinExistence type="predicted"/>
<name>A0A1W6TR10_VIBAL</name>
<evidence type="ECO:0000313" key="2">
    <source>
        <dbReference type="EMBL" id="ARP18255.1"/>
    </source>
</evidence>
<gene>
    <name evidence="2" type="ORF">K05K4_14190</name>
</gene>
<sequence>MKKENLHFTDNEKAKEAGRRSGAARRKKAAELQKLERKAELRDIENREKKLKDMSMPLTGAGDIDTSQILKMVLSGAFGVVLAERAITAICEAEIKRVTNRASKLELSIINDLSRSEKEALLASLEADLEAL</sequence>
<protein>
    <submittedName>
        <fullName evidence="2">Uncharacterized protein</fullName>
    </submittedName>
</protein>
<reference evidence="2" key="1">
    <citation type="submission" date="2016-10" db="EMBL/GenBank/DDBJ databases">
        <title>The High Quality Genome of Vibrio alginolyticus K01M1.</title>
        <authorList>
            <person name="Wendling C."/>
            <person name="Chibani C.M."/>
            <person name="Hertel R."/>
            <person name="Sproer C."/>
            <person name="Bunk B."/>
            <person name="Overmann J."/>
            <person name="Roth O."/>
            <person name="Liesegang H."/>
        </authorList>
    </citation>
    <scope>NUCLEOTIDE SEQUENCE</scope>
    <source>
        <strain evidence="2">K05K4</strain>
    </source>
</reference>
<dbReference type="AlphaFoldDB" id="A0A1W6TR10"/>
<evidence type="ECO:0000256" key="1">
    <source>
        <dbReference type="SAM" id="MobiDB-lite"/>
    </source>
</evidence>
<accession>A0A1W6TR10</accession>
<dbReference type="RefSeq" id="WP_086046709.1">
    <property type="nucleotide sequence ID" value="NZ_CP017889.1"/>
</dbReference>
<feature type="region of interest" description="Disordered" evidence="1">
    <location>
        <begin position="1"/>
        <end position="33"/>
    </location>
</feature>
<organism evidence="2">
    <name type="scientific">Vibrio alginolyticus</name>
    <dbReference type="NCBI Taxonomy" id="663"/>
    <lineage>
        <taxon>Bacteria</taxon>
        <taxon>Pseudomonadati</taxon>
        <taxon>Pseudomonadota</taxon>
        <taxon>Gammaproteobacteria</taxon>
        <taxon>Vibrionales</taxon>
        <taxon>Vibrionaceae</taxon>
        <taxon>Vibrio</taxon>
    </lineage>
</organism>